<dbReference type="PANTHER" id="PTHR38013">
    <property type="entry name" value="GLYCOPROTEIN/POLYSACCHARIDE METABOLISM"/>
    <property type="match status" value="1"/>
</dbReference>
<dbReference type="KEGG" id="rgu:A4W93_07550"/>
<dbReference type="EMBL" id="CP015118">
    <property type="protein sequence ID" value="ARN19778.1"/>
    <property type="molecule type" value="Genomic_DNA"/>
</dbReference>
<evidence type="ECO:0000313" key="2">
    <source>
        <dbReference type="Proteomes" id="UP000193427"/>
    </source>
</evidence>
<gene>
    <name evidence="1" type="ORF">A4W93_07550</name>
</gene>
<dbReference type="InterPro" id="IPR053196">
    <property type="entry name" value="Lipoprotein_YbaY-like"/>
</dbReference>
<dbReference type="RefSeq" id="WP_085750045.1">
    <property type="nucleotide sequence ID" value="NZ_BSPR01000008.1"/>
</dbReference>
<dbReference type="OrthoDB" id="5348860at2"/>
<proteinExistence type="predicted"/>
<dbReference type="PANTHER" id="PTHR38013:SF1">
    <property type="entry name" value="GLYCOPROTEIN_POLYSACCHARIDE METABOLISM"/>
    <property type="match status" value="1"/>
</dbReference>
<name>A0A1W6L6L4_9BURK</name>
<accession>A0A1W6L6L4</accession>
<protein>
    <submittedName>
        <fullName evidence="1">Uncharacterized protein</fullName>
    </submittedName>
</protein>
<dbReference type="AlphaFoldDB" id="A0A1W6L6L4"/>
<dbReference type="STRING" id="946333.A4W93_07550"/>
<organism evidence="1 2">
    <name type="scientific">Piscinibacter gummiphilus</name>
    <dbReference type="NCBI Taxonomy" id="946333"/>
    <lineage>
        <taxon>Bacteria</taxon>
        <taxon>Pseudomonadati</taxon>
        <taxon>Pseudomonadota</taxon>
        <taxon>Betaproteobacteria</taxon>
        <taxon>Burkholderiales</taxon>
        <taxon>Sphaerotilaceae</taxon>
        <taxon>Piscinibacter</taxon>
    </lineage>
</organism>
<dbReference type="PROSITE" id="PS51257">
    <property type="entry name" value="PROKAR_LIPOPROTEIN"/>
    <property type="match status" value="1"/>
</dbReference>
<sequence length="151" mass="16162">MRPSSKSLPRRGVIVAAALSLLGCGNLVPAQDPNAPVITGTASYKARVTMPAAAIFEATLEDVSRADAPAVVVASVRMERLDPPPFRFRIPYDPAKIVPGHRYVVRARITLNEVLRFTTDTAYPVLGPDGNKHVKLEMTGDGGGYRPLPGT</sequence>
<keyword evidence="2" id="KW-1185">Reference proteome</keyword>
<evidence type="ECO:0000313" key="1">
    <source>
        <dbReference type="EMBL" id="ARN19778.1"/>
    </source>
</evidence>
<dbReference type="Proteomes" id="UP000193427">
    <property type="component" value="Chromosome"/>
</dbReference>
<dbReference type="InterPro" id="IPR039366">
    <property type="entry name" value="Pilotin"/>
</dbReference>
<reference evidence="1 2" key="1">
    <citation type="submission" date="2016-04" db="EMBL/GenBank/DDBJ databases">
        <title>Complete genome sequence of natural rubber-degrading, novel Gram-negative bacterium, Rhizobacter gummiphilus strain NS21.</title>
        <authorList>
            <person name="Tabata M."/>
            <person name="Kasai D."/>
            <person name="Fukuda M."/>
        </authorList>
    </citation>
    <scope>NUCLEOTIDE SEQUENCE [LARGE SCALE GENOMIC DNA]</scope>
    <source>
        <strain evidence="1 2">NS21</strain>
    </source>
</reference>
<dbReference type="Pfam" id="PF09619">
    <property type="entry name" value="YscW"/>
    <property type="match status" value="1"/>
</dbReference>